<dbReference type="AlphaFoldDB" id="A0A550CS38"/>
<dbReference type="SMART" id="SM00353">
    <property type="entry name" value="HLH"/>
    <property type="match status" value="1"/>
</dbReference>
<feature type="compositionally biased region" description="Pro residues" evidence="3">
    <location>
        <begin position="468"/>
        <end position="477"/>
    </location>
</feature>
<keyword evidence="2" id="KW-0539">Nucleus</keyword>
<proteinExistence type="predicted"/>
<feature type="compositionally biased region" description="Polar residues" evidence="3">
    <location>
        <begin position="514"/>
        <end position="526"/>
    </location>
</feature>
<dbReference type="GO" id="GO:0090575">
    <property type="term" value="C:RNA polymerase II transcription regulator complex"/>
    <property type="evidence" value="ECO:0007669"/>
    <property type="project" value="TreeGrafter"/>
</dbReference>
<dbReference type="STRING" id="97359.A0A550CS38"/>
<keyword evidence="1" id="KW-0238">DNA-binding</keyword>
<feature type="region of interest" description="Disordered" evidence="3">
    <location>
        <begin position="423"/>
        <end position="526"/>
    </location>
</feature>
<protein>
    <recommendedName>
        <fullName evidence="4">BHLH domain-containing protein</fullName>
    </recommendedName>
</protein>
<dbReference type="GO" id="GO:0003677">
    <property type="term" value="F:DNA binding"/>
    <property type="evidence" value="ECO:0007669"/>
    <property type="project" value="UniProtKB-KW"/>
</dbReference>
<feature type="compositionally biased region" description="Polar residues" evidence="3">
    <location>
        <begin position="101"/>
        <end position="116"/>
    </location>
</feature>
<dbReference type="InterPro" id="IPR036638">
    <property type="entry name" value="HLH_DNA-bd_sf"/>
</dbReference>
<accession>A0A550CS38</accession>
<feature type="compositionally biased region" description="Basic and acidic residues" evidence="3">
    <location>
        <begin position="122"/>
        <end position="132"/>
    </location>
</feature>
<dbReference type="Pfam" id="PF00010">
    <property type="entry name" value="HLH"/>
    <property type="match status" value="1"/>
</dbReference>
<dbReference type="GO" id="GO:0046983">
    <property type="term" value="F:protein dimerization activity"/>
    <property type="evidence" value="ECO:0007669"/>
    <property type="project" value="InterPro"/>
</dbReference>
<feature type="compositionally biased region" description="Polar residues" evidence="3">
    <location>
        <begin position="489"/>
        <end position="502"/>
    </location>
</feature>
<organism evidence="5 6">
    <name type="scientific">Schizophyllum amplum</name>
    <dbReference type="NCBI Taxonomy" id="97359"/>
    <lineage>
        <taxon>Eukaryota</taxon>
        <taxon>Fungi</taxon>
        <taxon>Dikarya</taxon>
        <taxon>Basidiomycota</taxon>
        <taxon>Agaricomycotina</taxon>
        <taxon>Agaricomycetes</taxon>
        <taxon>Agaricomycetidae</taxon>
        <taxon>Agaricales</taxon>
        <taxon>Schizophyllaceae</taxon>
        <taxon>Schizophyllum</taxon>
    </lineage>
</organism>
<feature type="domain" description="BHLH" evidence="4">
    <location>
        <begin position="358"/>
        <end position="409"/>
    </location>
</feature>
<feature type="compositionally biased region" description="Low complexity" evidence="3">
    <location>
        <begin position="333"/>
        <end position="343"/>
    </location>
</feature>
<comment type="caution">
    <text evidence="5">The sequence shown here is derived from an EMBL/GenBank/DDBJ whole genome shotgun (WGS) entry which is preliminary data.</text>
</comment>
<dbReference type="Gene3D" id="4.10.280.10">
    <property type="entry name" value="Helix-loop-helix DNA-binding domain"/>
    <property type="match status" value="1"/>
</dbReference>
<keyword evidence="6" id="KW-1185">Reference proteome</keyword>
<evidence type="ECO:0000313" key="6">
    <source>
        <dbReference type="Proteomes" id="UP000320762"/>
    </source>
</evidence>
<evidence type="ECO:0000256" key="2">
    <source>
        <dbReference type="ARBA" id="ARBA00023242"/>
    </source>
</evidence>
<feature type="compositionally biased region" description="Pro residues" evidence="3">
    <location>
        <begin position="242"/>
        <end position="268"/>
    </location>
</feature>
<evidence type="ECO:0000256" key="1">
    <source>
        <dbReference type="ARBA" id="ARBA00023125"/>
    </source>
</evidence>
<evidence type="ECO:0000313" key="5">
    <source>
        <dbReference type="EMBL" id="TRM67593.1"/>
    </source>
</evidence>
<dbReference type="SUPFAM" id="SSF47459">
    <property type="entry name" value="HLH, helix-loop-helix DNA-binding domain"/>
    <property type="match status" value="1"/>
</dbReference>
<gene>
    <name evidence="5" type="ORF">BD626DRAFT_479245</name>
</gene>
<name>A0A550CS38_9AGAR</name>
<dbReference type="InterPro" id="IPR011598">
    <property type="entry name" value="bHLH_dom"/>
</dbReference>
<feature type="compositionally biased region" description="Pro residues" evidence="3">
    <location>
        <begin position="435"/>
        <end position="452"/>
    </location>
</feature>
<dbReference type="PROSITE" id="PS50888">
    <property type="entry name" value="BHLH"/>
    <property type="match status" value="1"/>
</dbReference>
<evidence type="ECO:0000256" key="3">
    <source>
        <dbReference type="SAM" id="MobiDB-lite"/>
    </source>
</evidence>
<dbReference type="Proteomes" id="UP000320762">
    <property type="component" value="Unassembled WGS sequence"/>
</dbReference>
<dbReference type="GO" id="GO:0003700">
    <property type="term" value="F:DNA-binding transcription factor activity"/>
    <property type="evidence" value="ECO:0007669"/>
    <property type="project" value="TreeGrafter"/>
</dbReference>
<reference evidence="5 6" key="1">
    <citation type="journal article" date="2019" name="New Phytol.">
        <title>Comparative genomics reveals unique wood-decay strategies and fruiting body development in the Schizophyllaceae.</title>
        <authorList>
            <person name="Almasi E."/>
            <person name="Sahu N."/>
            <person name="Krizsan K."/>
            <person name="Balint B."/>
            <person name="Kovacs G.M."/>
            <person name="Kiss B."/>
            <person name="Cseklye J."/>
            <person name="Drula E."/>
            <person name="Henrissat B."/>
            <person name="Nagy I."/>
            <person name="Chovatia M."/>
            <person name="Adam C."/>
            <person name="LaButti K."/>
            <person name="Lipzen A."/>
            <person name="Riley R."/>
            <person name="Grigoriev I.V."/>
            <person name="Nagy L.G."/>
        </authorList>
    </citation>
    <scope>NUCLEOTIDE SEQUENCE [LARGE SCALE GENOMIC DNA]</scope>
    <source>
        <strain evidence="5 6">NL-1724</strain>
    </source>
</reference>
<feature type="compositionally biased region" description="Basic and acidic residues" evidence="3">
    <location>
        <begin position="304"/>
        <end position="319"/>
    </location>
</feature>
<dbReference type="PANTHER" id="PTHR10328:SF15">
    <property type="entry name" value="BHLH TRANSCRIPTION FACTOR"/>
    <property type="match status" value="1"/>
</dbReference>
<sequence>MQNGLPKSLDQLSSSRVSPLAPLEYLQNQRRGSITDPSLHAAGVAASPKQPYQPTRFPDQPPSDPRNMSEPRPAPSYVFGDATPRDDPNADQRGAQDPRSKTSTPSDGSRGDQQAQPLRPDYPSRRPSEVDGHPQQGTKRKMSGDRSPYPGNGGEIDPQLVGPGGHPMDIDPEAPAPKRRGSAAVDTRIGQLNLNDRRGSTAEPRPWWSGERRESAPSVYAPGVAGSSTYPMAVPGGGQYPWPGPPGQEPPPGTAHSQPPPDGAPRPPEAGAHLAHPHAVHPAHSTHLTQPPHPHMMMQPVYPADRRMSMPESTTERVLRSRQRPGQEGMSPAEAEAANALNNRPKDANNTPYSRSPELRVSHKLAERKRRKEMKELFDELRDHLPADRGMKASKWEILSKAIDFVNQMKQTQAEMARDMDLMRQEIDALRGGGVPPPGPPQYPPAQPPPPLGIYGQAGMPPQYVAGGPPPQPPAAGAPPIGGIPPQSQTPVSRPSSSQNGYATGGPASPAPAQPTNGRAENVASQ</sequence>
<dbReference type="OrthoDB" id="8964853at2759"/>
<feature type="compositionally biased region" description="Low complexity" evidence="3">
    <location>
        <begin position="478"/>
        <end position="487"/>
    </location>
</feature>
<feature type="compositionally biased region" description="Basic and acidic residues" evidence="3">
    <location>
        <begin position="83"/>
        <end position="100"/>
    </location>
</feature>
<dbReference type="GO" id="GO:0045944">
    <property type="term" value="P:positive regulation of transcription by RNA polymerase II"/>
    <property type="evidence" value="ECO:0007669"/>
    <property type="project" value="TreeGrafter"/>
</dbReference>
<dbReference type="EMBL" id="VDMD01000002">
    <property type="protein sequence ID" value="TRM67593.1"/>
    <property type="molecule type" value="Genomic_DNA"/>
</dbReference>
<evidence type="ECO:0000259" key="4">
    <source>
        <dbReference type="PROSITE" id="PS50888"/>
    </source>
</evidence>
<dbReference type="PANTHER" id="PTHR10328">
    <property type="entry name" value="PROTEIN MAX MYC-ASSOCIATED FACTOR X"/>
    <property type="match status" value="1"/>
</dbReference>
<feature type="region of interest" description="Disordered" evidence="3">
    <location>
        <begin position="28"/>
        <end position="368"/>
    </location>
</feature>